<organism evidence="1 2">
    <name type="scientific">Ectopseudomonas oleovorans</name>
    <name type="common">Pseudomonas oleovorans</name>
    <dbReference type="NCBI Taxonomy" id="301"/>
    <lineage>
        <taxon>Bacteria</taxon>
        <taxon>Pseudomonadati</taxon>
        <taxon>Pseudomonadota</taxon>
        <taxon>Gammaproteobacteria</taxon>
        <taxon>Pseudomonadales</taxon>
        <taxon>Pseudomonadaceae</taxon>
        <taxon>Ectopseudomonas</taxon>
    </lineage>
</organism>
<sequence length="81" mass="9223">MDDLPLEATDVQALVRSISKNGDFFLATTELASASQLLTPSQAVRLYEHIRDNGDRLEVEWRDEFITAFPDCESLLPEPQW</sequence>
<evidence type="ECO:0000313" key="2">
    <source>
        <dbReference type="Proteomes" id="UP000265836"/>
    </source>
</evidence>
<protein>
    <submittedName>
        <fullName evidence="1">Uncharacterized protein</fullName>
    </submittedName>
</protein>
<dbReference type="EMBL" id="QXDA01000003">
    <property type="protein sequence ID" value="RIA31615.1"/>
    <property type="molecule type" value="Genomic_DNA"/>
</dbReference>
<dbReference type="Proteomes" id="UP000265836">
    <property type="component" value="Unassembled WGS sequence"/>
</dbReference>
<gene>
    <name evidence="1" type="ORF">DFO61_2339</name>
</gene>
<dbReference type="RefSeq" id="WP_119692946.1">
    <property type="nucleotide sequence ID" value="NZ_QXDA01000003.1"/>
</dbReference>
<accession>A0A397NAS8</accession>
<name>A0A397NAS8_ECTOL</name>
<proteinExistence type="predicted"/>
<evidence type="ECO:0000313" key="1">
    <source>
        <dbReference type="EMBL" id="RIA31615.1"/>
    </source>
</evidence>
<comment type="caution">
    <text evidence="1">The sequence shown here is derived from an EMBL/GenBank/DDBJ whole genome shotgun (WGS) entry which is preliminary data.</text>
</comment>
<reference evidence="1 2" key="1">
    <citation type="submission" date="2018-08" db="EMBL/GenBank/DDBJ databases">
        <title>Genome sequencing of rice bacterial endophytes.</title>
        <authorList>
            <person name="Venturi V."/>
        </authorList>
    </citation>
    <scope>NUCLEOTIDE SEQUENCE [LARGE SCALE GENOMIC DNA]</scope>
    <source>
        <strain evidence="1 2">E1205</strain>
    </source>
</reference>
<dbReference type="AlphaFoldDB" id="A0A397NAS8"/>